<keyword evidence="2" id="KW-1185">Reference proteome</keyword>
<sequence>MGKENFKKLYKRIKSELGSITCKISGFSDEFDEDKDYAGMIVYAIDGEFAWENTGGIASGYRGKSFYIIIQCTDDWPSEVLRDVGNGRVHHYLIKNTFGFDFDQDIICCGGFSYHEKKLKYSSIWLNGRDQTGCKSDGSKYLSRREKTLVKDCFKKYKKYGIDYAFPIPSYIDKTYNR</sequence>
<organism evidence="1 2">
    <name type="scientific">Gigaspora margarita</name>
    <dbReference type="NCBI Taxonomy" id="4874"/>
    <lineage>
        <taxon>Eukaryota</taxon>
        <taxon>Fungi</taxon>
        <taxon>Fungi incertae sedis</taxon>
        <taxon>Mucoromycota</taxon>
        <taxon>Glomeromycotina</taxon>
        <taxon>Glomeromycetes</taxon>
        <taxon>Diversisporales</taxon>
        <taxon>Gigasporaceae</taxon>
        <taxon>Gigaspora</taxon>
    </lineage>
</organism>
<accession>A0A8H4AHZ5</accession>
<dbReference type="EMBL" id="WTPW01000580">
    <property type="protein sequence ID" value="KAF0497380.1"/>
    <property type="molecule type" value="Genomic_DNA"/>
</dbReference>
<dbReference type="OrthoDB" id="2303229at2759"/>
<proteinExistence type="predicted"/>
<protein>
    <submittedName>
        <fullName evidence="1">Uncharacterized protein</fullName>
    </submittedName>
</protein>
<evidence type="ECO:0000313" key="2">
    <source>
        <dbReference type="Proteomes" id="UP000439903"/>
    </source>
</evidence>
<evidence type="ECO:0000313" key="1">
    <source>
        <dbReference type="EMBL" id="KAF0497380.1"/>
    </source>
</evidence>
<reference evidence="1 2" key="1">
    <citation type="journal article" date="2019" name="Environ. Microbiol.">
        <title>At the nexus of three kingdoms: the genome of the mycorrhizal fungus Gigaspora margarita provides insights into plant, endobacterial and fungal interactions.</title>
        <authorList>
            <person name="Venice F."/>
            <person name="Ghignone S."/>
            <person name="Salvioli di Fossalunga A."/>
            <person name="Amselem J."/>
            <person name="Novero M."/>
            <person name="Xianan X."/>
            <person name="Sedzielewska Toro K."/>
            <person name="Morin E."/>
            <person name="Lipzen A."/>
            <person name="Grigoriev I.V."/>
            <person name="Henrissat B."/>
            <person name="Martin F.M."/>
            <person name="Bonfante P."/>
        </authorList>
    </citation>
    <scope>NUCLEOTIDE SEQUENCE [LARGE SCALE GENOMIC DNA]</scope>
    <source>
        <strain evidence="1 2">BEG34</strain>
    </source>
</reference>
<gene>
    <name evidence="1" type="ORF">F8M41_020710</name>
</gene>
<dbReference type="Proteomes" id="UP000439903">
    <property type="component" value="Unassembled WGS sequence"/>
</dbReference>
<dbReference type="AlphaFoldDB" id="A0A8H4AHZ5"/>
<comment type="caution">
    <text evidence="1">The sequence shown here is derived from an EMBL/GenBank/DDBJ whole genome shotgun (WGS) entry which is preliminary data.</text>
</comment>
<name>A0A8H4AHZ5_GIGMA</name>